<name>A0AAN5DAE7_9BILA</name>
<dbReference type="PANTHER" id="PTHR12169:SF6">
    <property type="entry name" value="AFG1-LIKE ATPASE"/>
    <property type="match status" value="1"/>
</dbReference>
<dbReference type="Pfam" id="PF03969">
    <property type="entry name" value="AFG1_ATPase"/>
    <property type="match status" value="1"/>
</dbReference>
<evidence type="ECO:0000256" key="2">
    <source>
        <dbReference type="ARBA" id="ARBA00022741"/>
    </source>
</evidence>
<evidence type="ECO:0000256" key="3">
    <source>
        <dbReference type="ARBA" id="ARBA00022840"/>
    </source>
</evidence>
<evidence type="ECO:0008006" key="6">
    <source>
        <dbReference type="Google" id="ProtNLM"/>
    </source>
</evidence>
<organism evidence="4 5">
    <name type="scientific">Pristionchus mayeri</name>
    <dbReference type="NCBI Taxonomy" id="1317129"/>
    <lineage>
        <taxon>Eukaryota</taxon>
        <taxon>Metazoa</taxon>
        <taxon>Ecdysozoa</taxon>
        <taxon>Nematoda</taxon>
        <taxon>Chromadorea</taxon>
        <taxon>Rhabditida</taxon>
        <taxon>Rhabditina</taxon>
        <taxon>Diplogasteromorpha</taxon>
        <taxon>Diplogasteroidea</taxon>
        <taxon>Neodiplogasteridae</taxon>
        <taxon>Pristionchus</taxon>
    </lineage>
</organism>
<dbReference type="GO" id="GO:0005739">
    <property type="term" value="C:mitochondrion"/>
    <property type="evidence" value="ECO:0007669"/>
    <property type="project" value="TreeGrafter"/>
</dbReference>
<comment type="caution">
    <text evidence="4">The sequence shown here is derived from an EMBL/GenBank/DDBJ whole genome shotgun (WGS) entry which is preliminary data.</text>
</comment>
<sequence length="431" mass="48959">GDDATRRLKMLLRVAPSSARGFSSLSASVLSSYQSIVSAGKFEENAQQLKACEALDNLRRDVIDHGRENKENSSNSIFNIFKKPQKIKSPRGLYIYGAVGGGKTMLMDLFYHSVPVQRKDRVHFHSFMIDFHKRMHELKMSGLVSDPVPVIADNIIDKAELLCFDEFQVTDIADAMILKRFFTLLFDRGLIMVATSNRAPSELYKNGLQRHQFVPFIHSLEERCAVLNLQSGKDFRRVGQDNSTVFLVKKEGKNVDENLDNIFKGLISMETDTVRSRQLDVLGRTLTVSKSCGRVADLSYHELCQVPRGAMDYLLLSQVYDTIMVRDIPIFNELNLGEARRFITMIDTFYDHKVRLICSAASSAENLFQMGAKVELTDSERQLMDDLSTSATSSETLNVLSGKEEVFAFDRTISRLFEMRTPLYWGLRRNE</sequence>
<comment type="similarity">
    <text evidence="1">Belongs to the AFG1 ATPase family.</text>
</comment>
<keyword evidence="5" id="KW-1185">Reference proteome</keyword>
<evidence type="ECO:0000313" key="4">
    <source>
        <dbReference type="EMBL" id="GMR59826.1"/>
    </source>
</evidence>
<protein>
    <recommendedName>
        <fullName evidence="6">AFG1-like ATPase</fullName>
    </recommendedName>
</protein>
<dbReference type="Proteomes" id="UP001328107">
    <property type="component" value="Unassembled WGS sequence"/>
</dbReference>
<proteinExistence type="inferred from homology"/>
<evidence type="ECO:0000313" key="5">
    <source>
        <dbReference type="Proteomes" id="UP001328107"/>
    </source>
</evidence>
<dbReference type="PANTHER" id="PTHR12169">
    <property type="entry name" value="ATPASE N2B"/>
    <property type="match status" value="1"/>
</dbReference>
<dbReference type="AlphaFoldDB" id="A0AAN5DAE7"/>
<dbReference type="NCBIfam" id="NF040713">
    <property type="entry name" value="ZapE"/>
    <property type="match status" value="1"/>
</dbReference>
<dbReference type="GO" id="GO:0005524">
    <property type="term" value="F:ATP binding"/>
    <property type="evidence" value="ECO:0007669"/>
    <property type="project" value="UniProtKB-KW"/>
</dbReference>
<dbReference type="Gene3D" id="3.40.50.300">
    <property type="entry name" value="P-loop containing nucleotide triphosphate hydrolases"/>
    <property type="match status" value="1"/>
</dbReference>
<dbReference type="SUPFAM" id="SSF52540">
    <property type="entry name" value="P-loop containing nucleoside triphosphate hydrolases"/>
    <property type="match status" value="1"/>
</dbReference>
<reference evidence="5" key="1">
    <citation type="submission" date="2022-10" db="EMBL/GenBank/DDBJ databases">
        <title>Genome assembly of Pristionchus species.</title>
        <authorList>
            <person name="Yoshida K."/>
            <person name="Sommer R.J."/>
        </authorList>
    </citation>
    <scope>NUCLEOTIDE SEQUENCE [LARGE SCALE GENOMIC DNA]</scope>
    <source>
        <strain evidence="5">RS5460</strain>
    </source>
</reference>
<feature type="non-terminal residue" evidence="4">
    <location>
        <position position="1"/>
    </location>
</feature>
<accession>A0AAN5DAE7</accession>
<evidence type="ECO:0000256" key="1">
    <source>
        <dbReference type="ARBA" id="ARBA00010322"/>
    </source>
</evidence>
<keyword evidence="2" id="KW-0547">Nucleotide-binding</keyword>
<gene>
    <name evidence="4" type="ORF">PMAYCL1PPCAC_30021</name>
</gene>
<dbReference type="GO" id="GO:0016887">
    <property type="term" value="F:ATP hydrolysis activity"/>
    <property type="evidence" value="ECO:0007669"/>
    <property type="project" value="InterPro"/>
</dbReference>
<dbReference type="InterPro" id="IPR005654">
    <property type="entry name" value="ATPase_AFG1-like"/>
</dbReference>
<dbReference type="EMBL" id="BTRK01000006">
    <property type="protein sequence ID" value="GMR59826.1"/>
    <property type="molecule type" value="Genomic_DNA"/>
</dbReference>
<keyword evidence="3" id="KW-0067">ATP-binding</keyword>
<dbReference type="InterPro" id="IPR027417">
    <property type="entry name" value="P-loop_NTPase"/>
</dbReference>